<evidence type="ECO:0000313" key="1">
    <source>
        <dbReference type="EMBL" id="BBZ17258.1"/>
    </source>
</evidence>
<evidence type="ECO:0008006" key="3">
    <source>
        <dbReference type="Google" id="ProtNLM"/>
    </source>
</evidence>
<sequence length="172" mass="18175">MGCVADATRVRNLPAIVVAAIVVLGGLTGCSSSSATDLAVGDCLKTGGTPERPEVTRVECGTSESNFKVAATAEDSDHCPADVDSYYSMKGTFSDTSTTICMDIDWVVGDCMSIDPNNDKDPLRVDCDDSSVPNRQRATEVLENVANVDQCASGVGYPYDERNFTVCVEDVA</sequence>
<dbReference type="KEGG" id="mgad:MGAD_15930"/>
<proteinExistence type="predicted"/>
<protein>
    <recommendedName>
        <fullName evidence="3">Lipoprotein LppU</fullName>
    </recommendedName>
</protein>
<accession>A0A7I7WN14</accession>
<dbReference type="EMBL" id="AP022608">
    <property type="protein sequence ID" value="BBZ17258.1"/>
    <property type="molecule type" value="Genomic_DNA"/>
</dbReference>
<reference evidence="1 2" key="1">
    <citation type="journal article" date="2019" name="Emerg. Microbes Infect.">
        <title>Comprehensive subspecies identification of 175 nontuberculous mycobacteria species based on 7547 genomic profiles.</title>
        <authorList>
            <person name="Matsumoto Y."/>
            <person name="Kinjo T."/>
            <person name="Motooka D."/>
            <person name="Nabeya D."/>
            <person name="Jung N."/>
            <person name="Uechi K."/>
            <person name="Horii T."/>
            <person name="Iida T."/>
            <person name="Fujita J."/>
            <person name="Nakamura S."/>
        </authorList>
    </citation>
    <scope>NUCLEOTIDE SEQUENCE [LARGE SCALE GENOMIC DNA]</scope>
    <source>
        <strain evidence="1 2">JCM 12688</strain>
    </source>
</reference>
<organism evidence="1 2">
    <name type="scientific">Mycolicibacterium gadium</name>
    <name type="common">Mycobacterium gadium</name>
    <dbReference type="NCBI Taxonomy" id="1794"/>
    <lineage>
        <taxon>Bacteria</taxon>
        <taxon>Bacillati</taxon>
        <taxon>Actinomycetota</taxon>
        <taxon>Actinomycetes</taxon>
        <taxon>Mycobacteriales</taxon>
        <taxon>Mycobacteriaceae</taxon>
        <taxon>Mycolicibacterium</taxon>
    </lineage>
</organism>
<dbReference type="Proteomes" id="UP000466187">
    <property type="component" value="Chromosome"/>
</dbReference>
<gene>
    <name evidence="1" type="primary">lppU</name>
    <name evidence="1" type="ORF">MGAD_15930</name>
</gene>
<dbReference type="AlphaFoldDB" id="A0A7I7WN14"/>
<evidence type="ECO:0000313" key="2">
    <source>
        <dbReference type="Proteomes" id="UP000466187"/>
    </source>
</evidence>
<name>A0A7I7WN14_MYCGU</name>